<keyword evidence="7" id="KW-1185">Reference proteome</keyword>
<gene>
    <name evidence="6" type="ORF">DEM34_10520</name>
</gene>
<dbReference type="InterPro" id="IPR018484">
    <property type="entry name" value="FGGY_N"/>
</dbReference>
<sequence>MTAAPLIGVDVSTTAVKACAWDAAGRPLGEARAALPLARPGPHRYEQDPEDWWRALAGTLRALAPRLPGPPAALAIAHQRETFVPVDAAGRALHPALLWLDRRGAPWVEGLHRDLPAEHLRALSGKTPNYGPALYKIAWLAAERPQAFRAAAGFCDVQAWLAERLTGRRATSWSGADPLGLLDLRTLAWSEAICRLVNVQPAQLPEVLAPGEPIGALHAEAAAATGLPAGTPLVAGGGDGQCAGLGVAALDNGRLYLNLGTAVVAGAWSRTPEVSPRWRTLTAGAGRGYYLESSLRSGALLSDWLLKRVAGLDPVRDREALAALEAEAAALPPGGHGVLLLPYWEGVMNPHWDDAARGAVLGLSDADDRASLYRAVVEGVALEQAGFLAALRDEAGLAPREAVAIGGPAASDLWCRVHADALDLPVRRQPGLEAAALGAAVCAAVGAGLHPDLETAAAAMAPRGGDVFTPAPDAASAYARLRGVHQRIYGTLAPLLRELDPRPQP</sequence>
<dbReference type="Pfam" id="PF02782">
    <property type="entry name" value="FGGY_C"/>
    <property type="match status" value="1"/>
</dbReference>
<dbReference type="PANTHER" id="PTHR43095">
    <property type="entry name" value="SUGAR KINASE"/>
    <property type="match status" value="1"/>
</dbReference>
<dbReference type="GO" id="GO:0016301">
    <property type="term" value="F:kinase activity"/>
    <property type="evidence" value="ECO:0007669"/>
    <property type="project" value="UniProtKB-KW"/>
</dbReference>
<dbReference type="Proteomes" id="UP000245474">
    <property type="component" value="Unassembled WGS sequence"/>
</dbReference>
<dbReference type="InterPro" id="IPR043129">
    <property type="entry name" value="ATPase_NBD"/>
</dbReference>
<dbReference type="Pfam" id="PF00370">
    <property type="entry name" value="FGGY_N"/>
    <property type="match status" value="1"/>
</dbReference>
<organism evidence="6 7">
    <name type="scientific">Sediminicurvatus halobius</name>
    <dbReference type="NCBI Taxonomy" id="2182432"/>
    <lineage>
        <taxon>Bacteria</taxon>
        <taxon>Pseudomonadati</taxon>
        <taxon>Pseudomonadota</taxon>
        <taxon>Gammaproteobacteria</taxon>
        <taxon>Chromatiales</taxon>
        <taxon>Ectothiorhodospiraceae</taxon>
        <taxon>Sediminicurvatus</taxon>
    </lineage>
</organism>
<comment type="similarity">
    <text evidence="1">Belongs to the FGGY kinase family.</text>
</comment>
<evidence type="ECO:0000313" key="7">
    <source>
        <dbReference type="Proteomes" id="UP000245474"/>
    </source>
</evidence>
<dbReference type="AlphaFoldDB" id="A0A2U2N0T5"/>
<dbReference type="SUPFAM" id="SSF53067">
    <property type="entry name" value="Actin-like ATPase domain"/>
    <property type="match status" value="2"/>
</dbReference>
<feature type="domain" description="Carbohydrate kinase FGGY C-terminal" evidence="5">
    <location>
        <begin position="255"/>
        <end position="446"/>
    </location>
</feature>
<dbReference type="Gene3D" id="3.30.420.40">
    <property type="match status" value="2"/>
</dbReference>
<feature type="domain" description="Carbohydrate kinase FGGY N-terminal" evidence="4">
    <location>
        <begin position="7"/>
        <end position="246"/>
    </location>
</feature>
<dbReference type="PIRSF" id="PIRSF000538">
    <property type="entry name" value="GlpK"/>
    <property type="match status" value="1"/>
</dbReference>
<evidence type="ECO:0000313" key="6">
    <source>
        <dbReference type="EMBL" id="PWG62796.1"/>
    </source>
</evidence>
<dbReference type="RefSeq" id="WP_109678775.1">
    <property type="nucleotide sequence ID" value="NZ_CP086615.1"/>
</dbReference>
<keyword evidence="3 6" id="KW-0418">Kinase</keyword>
<name>A0A2U2N0T5_9GAMM</name>
<dbReference type="EMBL" id="QFFI01000015">
    <property type="protein sequence ID" value="PWG62796.1"/>
    <property type="molecule type" value="Genomic_DNA"/>
</dbReference>
<dbReference type="InterPro" id="IPR050406">
    <property type="entry name" value="FGGY_Carb_Kinase"/>
</dbReference>
<evidence type="ECO:0000256" key="3">
    <source>
        <dbReference type="ARBA" id="ARBA00022777"/>
    </source>
</evidence>
<dbReference type="OrthoDB" id="9805576at2"/>
<evidence type="ECO:0000259" key="5">
    <source>
        <dbReference type="Pfam" id="PF02782"/>
    </source>
</evidence>
<dbReference type="InterPro" id="IPR000577">
    <property type="entry name" value="Carb_kinase_FGGY"/>
</dbReference>
<protein>
    <submittedName>
        <fullName evidence="6">Carbohydrate kinase</fullName>
    </submittedName>
</protein>
<dbReference type="InterPro" id="IPR018485">
    <property type="entry name" value="FGGY_C"/>
</dbReference>
<proteinExistence type="inferred from homology"/>
<evidence type="ECO:0000256" key="2">
    <source>
        <dbReference type="ARBA" id="ARBA00022679"/>
    </source>
</evidence>
<evidence type="ECO:0000256" key="1">
    <source>
        <dbReference type="ARBA" id="ARBA00009156"/>
    </source>
</evidence>
<dbReference type="PANTHER" id="PTHR43095:SF5">
    <property type="entry name" value="XYLULOSE KINASE"/>
    <property type="match status" value="1"/>
</dbReference>
<evidence type="ECO:0000259" key="4">
    <source>
        <dbReference type="Pfam" id="PF00370"/>
    </source>
</evidence>
<keyword evidence="2" id="KW-0808">Transferase</keyword>
<comment type="caution">
    <text evidence="6">The sequence shown here is derived from an EMBL/GenBank/DDBJ whole genome shotgun (WGS) entry which is preliminary data.</text>
</comment>
<reference evidence="6 7" key="1">
    <citation type="submission" date="2018-05" db="EMBL/GenBank/DDBJ databases">
        <title>Spiribacter halobius sp. nov., a moderately halophilic bacterium isolated from marine solar saltern.</title>
        <authorList>
            <person name="Zheng W.-S."/>
            <person name="Lu D.-C."/>
            <person name="Du Z.-J."/>
        </authorList>
    </citation>
    <scope>NUCLEOTIDE SEQUENCE [LARGE SCALE GENOMIC DNA]</scope>
    <source>
        <strain evidence="6 7">E85</strain>
    </source>
</reference>
<accession>A0A2U2N0T5</accession>
<dbReference type="GO" id="GO:0005975">
    <property type="term" value="P:carbohydrate metabolic process"/>
    <property type="evidence" value="ECO:0007669"/>
    <property type="project" value="InterPro"/>
</dbReference>